<reference evidence="3" key="1">
    <citation type="submission" date="2017-01" db="EMBL/GenBank/DDBJ databases">
        <authorList>
            <person name="Wang Y."/>
            <person name="White M."/>
            <person name="Kvist S."/>
            <person name="Moncalvo J.-M."/>
        </authorList>
    </citation>
    <scope>NUCLEOTIDE SEQUENCE [LARGE SCALE GENOMIC DNA]</scope>
    <source>
        <strain evidence="3">ID-206-W2</strain>
    </source>
</reference>
<evidence type="ECO:0000256" key="1">
    <source>
        <dbReference type="SAM" id="MobiDB-lite"/>
    </source>
</evidence>
<dbReference type="EMBL" id="LSSM01004703">
    <property type="protein sequence ID" value="OMJ14315.1"/>
    <property type="molecule type" value="Genomic_DNA"/>
</dbReference>
<keyword evidence="3" id="KW-1185">Reference proteome</keyword>
<name>A0A1R1XI46_9FUNG</name>
<sequence>MNNSQFSTNDSPSISNETTKFLDLSPSGKSKNTRLMHDYALKVSKFGKDLLQSLNSDFKQMRMALNILSLHNSLEKNSLQKSNILALVADVFSRKELRDIGYKIKTSKLEIYQKIISEEPNLQLGLSTFYRLCPKNFKKSKKRTDMCPICINGEKNLKRLRSLDNSGTAVTSEIRDRLQNEINNYEGHKEIKKKQVIAYKSCLNNLESNECVVIMDFKENFRIGGGPVEIGANFYSKSLISDLCFAVIYKKTENKLEYKYFNYLSEILSHDSKYVSECLSDLMKDQFMDQFSNVHLWSDSGPHFRSQELLYSIFFDFDSDFEKNFTLNFFAEYHGKSLVDGHFGCLSRWFSQAELSGDILDIHRLIEVFESSTNRGRLTSQTPVEAVFRVYHEQNPRYRVNRLLVKGFKSYMSFGNSNNGLVGCPVSTLSPCEYVSLIVKIDEKKDKRVTKYSIPQQNPPSGEVISVMGPQSQSTQALRLTLIQDIFSQDSASVYSSSSQILPSVS</sequence>
<feature type="region of interest" description="Disordered" evidence="1">
    <location>
        <begin position="1"/>
        <end position="26"/>
    </location>
</feature>
<protein>
    <submittedName>
        <fullName evidence="2">Uncharacterized protein</fullName>
    </submittedName>
</protein>
<evidence type="ECO:0000313" key="3">
    <source>
        <dbReference type="Proteomes" id="UP000187429"/>
    </source>
</evidence>
<proteinExistence type="predicted"/>
<dbReference type="AlphaFoldDB" id="A0A1R1XI46"/>
<evidence type="ECO:0000313" key="2">
    <source>
        <dbReference type="EMBL" id="OMJ14315.1"/>
    </source>
</evidence>
<dbReference type="OrthoDB" id="5593919at2759"/>
<gene>
    <name evidence="2" type="ORF">AYI69_g8647</name>
</gene>
<accession>A0A1R1XI46</accession>
<dbReference type="PANTHER" id="PTHR46601">
    <property type="entry name" value="ULP_PROTEASE DOMAIN-CONTAINING PROTEIN"/>
    <property type="match status" value="1"/>
</dbReference>
<comment type="caution">
    <text evidence="2">The sequence shown here is derived from an EMBL/GenBank/DDBJ whole genome shotgun (WGS) entry which is preliminary data.</text>
</comment>
<organism evidence="2 3">
    <name type="scientific">Smittium culicis</name>
    <dbReference type="NCBI Taxonomy" id="133412"/>
    <lineage>
        <taxon>Eukaryota</taxon>
        <taxon>Fungi</taxon>
        <taxon>Fungi incertae sedis</taxon>
        <taxon>Zoopagomycota</taxon>
        <taxon>Kickxellomycotina</taxon>
        <taxon>Harpellomycetes</taxon>
        <taxon>Harpellales</taxon>
        <taxon>Legeriomycetaceae</taxon>
        <taxon>Smittium</taxon>
    </lineage>
</organism>
<feature type="compositionally biased region" description="Polar residues" evidence="1">
    <location>
        <begin position="1"/>
        <end position="19"/>
    </location>
</feature>
<dbReference type="Proteomes" id="UP000187429">
    <property type="component" value="Unassembled WGS sequence"/>
</dbReference>
<dbReference type="PANTHER" id="PTHR46601:SF1">
    <property type="entry name" value="ADF-H DOMAIN-CONTAINING PROTEIN"/>
    <property type="match status" value="1"/>
</dbReference>